<dbReference type="SUPFAM" id="SSF52418">
    <property type="entry name" value="Nucleoside phosphorylase/phosphoribosyltransferase catalytic domain"/>
    <property type="match status" value="1"/>
</dbReference>
<comment type="catalytic activity">
    <reaction evidence="3 4">
        <text>thymidine + phosphate = 2-deoxy-alpha-D-ribose 1-phosphate + thymine</text>
        <dbReference type="Rhea" id="RHEA:16037"/>
        <dbReference type="ChEBI" id="CHEBI:17748"/>
        <dbReference type="ChEBI" id="CHEBI:17821"/>
        <dbReference type="ChEBI" id="CHEBI:43474"/>
        <dbReference type="ChEBI" id="CHEBI:57259"/>
        <dbReference type="EC" id="2.4.2.4"/>
    </reaction>
</comment>
<dbReference type="SUPFAM" id="SSF54680">
    <property type="entry name" value="Pyrimidine nucleoside phosphorylase C-terminal domain"/>
    <property type="match status" value="1"/>
</dbReference>
<dbReference type="GO" id="GO:0006206">
    <property type="term" value="P:pyrimidine nucleobase metabolic process"/>
    <property type="evidence" value="ECO:0007669"/>
    <property type="project" value="InterPro"/>
</dbReference>
<dbReference type="GO" id="GO:0009032">
    <property type="term" value="F:thymidine phosphorylase activity"/>
    <property type="evidence" value="ECO:0007669"/>
    <property type="project" value="UniProtKB-UniRule"/>
</dbReference>
<dbReference type="GO" id="GO:0005829">
    <property type="term" value="C:cytosol"/>
    <property type="evidence" value="ECO:0007669"/>
    <property type="project" value="TreeGrafter"/>
</dbReference>
<sequence length="516" mass="53891">MSAAPSPDPSLTGERLRPHRIGIDTGGEHVVYLPHGSPACQGEGFGPQSRLQLSLGGHRLMANLAIVQGNGLAPDQIGLSESVWASLRPTADDHVTLAHPPSVESLSNVRAKLYGGTLAEAQLRAIVADIAAQRYSNIEMAAFIAACSGDHLALDEVVALTGAMVDTGTRLRWPSPMVVDKHCVGGLPGNRTTPIVVAIATALGLVMPKTSSRAITSPAGTADTMAVLTPVDLDVGRMRRTVERTGGCLVWGGAINLAPVDDTLIRIERALDIDSPGQLVASILSKKVAAGSTHVVIDMPVGPTAKVREARHARMLERMLHAVAGRFGLGLTVLRTDGLQPVGRGVGPALEAHDVLAVLQNLPAQPRDLRERALALAAVVLDTAGRAESGSSLAMARECLDSGRAWRQFQAICEAQGGLRSPGVAPHRYPVVATREGRVEAIDNRRLAQAAKLAGAPASPLAGLAIDVRVGDMVACGQPLFTLHAQSPGELAYALEYVARHPSIVSLGATSEEIGT</sequence>
<dbReference type="Pfam" id="PF02885">
    <property type="entry name" value="Glycos_trans_3N"/>
    <property type="match status" value="1"/>
</dbReference>
<organism evidence="7 8">
    <name type="scientific">Rhodanobacter lindaniclasticus</name>
    <dbReference type="NCBI Taxonomy" id="75310"/>
    <lineage>
        <taxon>Bacteria</taxon>
        <taxon>Pseudomonadati</taxon>
        <taxon>Pseudomonadota</taxon>
        <taxon>Gammaproteobacteria</taxon>
        <taxon>Lysobacterales</taxon>
        <taxon>Rhodanobacteraceae</taxon>
        <taxon>Rhodanobacter</taxon>
    </lineage>
</organism>
<dbReference type="HAMAP" id="MF_00703">
    <property type="entry name" value="Thymid_phosp_2"/>
    <property type="match status" value="1"/>
</dbReference>
<dbReference type="Gene3D" id="3.40.1030.10">
    <property type="entry name" value="Nucleoside phosphorylase/phosphoribosyltransferase catalytic domain"/>
    <property type="match status" value="1"/>
</dbReference>
<keyword evidence="8" id="KW-1185">Reference proteome</keyword>
<dbReference type="InterPro" id="IPR013102">
    <property type="entry name" value="PYNP_C"/>
</dbReference>
<keyword evidence="1 4" id="KW-0328">Glycosyltransferase</keyword>
<dbReference type="GO" id="GO:0006213">
    <property type="term" value="P:pyrimidine nucleoside metabolic process"/>
    <property type="evidence" value="ECO:0007669"/>
    <property type="project" value="InterPro"/>
</dbReference>
<dbReference type="Gene3D" id="3.90.1170.30">
    <property type="entry name" value="Pyrimidine nucleoside phosphorylase-like, C-terminal domain"/>
    <property type="match status" value="1"/>
</dbReference>
<dbReference type="EC" id="2.4.2.4" evidence="4"/>
<dbReference type="InterPro" id="IPR017459">
    <property type="entry name" value="Glycosyl_Trfase_fam3_N_dom"/>
</dbReference>
<dbReference type="AlphaFoldDB" id="A0A4S3KFC5"/>
<dbReference type="InterPro" id="IPR035902">
    <property type="entry name" value="Nuc_phospho_transferase"/>
</dbReference>
<gene>
    <name evidence="7" type="ORF">B1991_09585</name>
</gene>
<reference evidence="7 8" key="1">
    <citation type="submission" date="2017-02" db="EMBL/GenBank/DDBJ databases">
        <title>Whole genome sequencing of Rhodanobacter lindaniclasticus DSM 17932.</title>
        <authorList>
            <person name="Kumar S."/>
            <person name="Patil P."/>
            <person name="Patil P.B."/>
        </authorList>
    </citation>
    <scope>NUCLEOTIDE SEQUENCE [LARGE SCALE GENOMIC DNA]</scope>
    <source>
        <strain evidence="7 8">DSM 17932</strain>
    </source>
</reference>
<evidence type="ECO:0000259" key="6">
    <source>
        <dbReference type="SMART" id="SM00941"/>
    </source>
</evidence>
<dbReference type="NCBIfam" id="TIGR02645">
    <property type="entry name" value="ARCH_P_rylase"/>
    <property type="match status" value="1"/>
</dbReference>
<dbReference type="InterPro" id="IPR036320">
    <property type="entry name" value="Glycosyl_Trfase_fam3_N_dom_sf"/>
</dbReference>
<dbReference type="EMBL" id="MWIO01000027">
    <property type="protein sequence ID" value="THD07169.1"/>
    <property type="molecule type" value="Genomic_DNA"/>
</dbReference>
<comment type="similarity">
    <text evidence="4">Belongs to the thymidine/pyrimidine-nucleoside phosphorylase family. Type 2 subfamily.</text>
</comment>
<dbReference type="InterPro" id="IPR013466">
    <property type="entry name" value="Thymidine/AMP_Pase"/>
</dbReference>
<evidence type="ECO:0000313" key="8">
    <source>
        <dbReference type="Proteomes" id="UP000306317"/>
    </source>
</evidence>
<protein>
    <recommendedName>
        <fullName evidence="4">Putative thymidine phosphorylase</fullName>
        <ecNumber evidence="4">2.4.2.4</ecNumber>
    </recommendedName>
    <alternativeName>
        <fullName evidence="4">TdRPase</fullName>
    </alternativeName>
</protein>
<dbReference type="SUPFAM" id="SSF47648">
    <property type="entry name" value="Nucleoside phosphorylase/phosphoribosyltransferase N-terminal domain"/>
    <property type="match status" value="1"/>
</dbReference>
<comment type="caution">
    <text evidence="7">The sequence shown here is derived from an EMBL/GenBank/DDBJ whole genome shotgun (WGS) entry which is preliminary data.</text>
</comment>
<dbReference type="Proteomes" id="UP000306317">
    <property type="component" value="Unassembled WGS sequence"/>
</dbReference>
<dbReference type="RefSeq" id="WP_246031122.1">
    <property type="nucleotide sequence ID" value="NZ_MWIO01000027.1"/>
</dbReference>
<evidence type="ECO:0000313" key="7">
    <source>
        <dbReference type="EMBL" id="THD07169.1"/>
    </source>
</evidence>
<name>A0A4S3KFC5_9GAMM</name>
<keyword evidence="2 4" id="KW-0808">Transferase</keyword>
<evidence type="ECO:0000256" key="1">
    <source>
        <dbReference type="ARBA" id="ARBA00022676"/>
    </source>
</evidence>
<dbReference type="PANTHER" id="PTHR10515">
    <property type="entry name" value="THYMIDINE PHOSPHORYLASE"/>
    <property type="match status" value="1"/>
</dbReference>
<dbReference type="SMART" id="SM00941">
    <property type="entry name" value="PYNP_C"/>
    <property type="match status" value="1"/>
</dbReference>
<dbReference type="InterPro" id="IPR036566">
    <property type="entry name" value="PYNP-like_C_sf"/>
</dbReference>
<evidence type="ECO:0000256" key="3">
    <source>
        <dbReference type="ARBA" id="ARBA00048550"/>
    </source>
</evidence>
<dbReference type="GO" id="GO:0004645">
    <property type="term" value="F:1,4-alpha-oligoglucan phosphorylase activity"/>
    <property type="evidence" value="ECO:0007669"/>
    <property type="project" value="InterPro"/>
</dbReference>
<dbReference type="InterPro" id="IPR000053">
    <property type="entry name" value="Thymidine/pyrmidine_PPase"/>
</dbReference>
<feature type="region of interest" description="Disordered" evidence="5">
    <location>
        <begin position="1"/>
        <end position="20"/>
    </location>
</feature>
<dbReference type="NCBIfam" id="NF003338">
    <property type="entry name" value="PRK04350.1"/>
    <property type="match status" value="1"/>
</dbReference>
<evidence type="ECO:0000256" key="4">
    <source>
        <dbReference type="HAMAP-Rule" id="MF_00703"/>
    </source>
</evidence>
<accession>A0A4S3KFC5</accession>
<evidence type="ECO:0000256" key="5">
    <source>
        <dbReference type="SAM" id="MobiDB-lite"/>
    </source>
</evidence>
<dbReference type="Gene3D" id="1.20.970.50">
    <property type="match status" value="1"/>
</dbReference>
<dbReference type="PANTHER" id="PTHR10515:SF0">
    <property type="entry name" value="THYMIDINE PHOSPHORYLASE"/>
    <property type="match status" value="1"/>
</dbReference>
<dbReference type="InterPro" id="IPR028579">
    <property type="entry name" value="Thym_Pase_Put"/>
</dbReference>
<evidence type="ECO:0000256" key="2">
    <source>
        <dbReference type="ARBA" id="ARBA00022679"/>
    </source>
</evidence>
<feature type="domain" description="Pyrimidine nucleoside phosphorylase C-terminal" evidence="6">
    <location>
        <begin position="438"/>
        <end position="505"/>
    </location>
</feature>
<dbReference type="InterPro" id="IPR000312">
    <property type="entry name" value="Glycosyl_Trfase_fam3"/>
</dbReference>
<dbReference type="Pfam" id="PF00591">
    <property type="entry name" value="Glycos_transf_3"/>
    <property type="match status" value="1"/>
</dbReference>
<proteinExistence type="inferred from homology"/>
<dbReference type="Pfam" id="PF07831">
    <property type="entry name" value="PYNP_C"/>
    <property type="match status" value="1"/>
</dbReference>